<dbReference type="OrthoDB" id="9802471at2"/>
<dbReference type="NCBIfam" id="NF004402">
    <property type="entry name" value="PRK05758.2-2"/>
    <property type="match status" value="1"/>
</dbReference>
<dbReference type="GO" id="GO:0045259">
    <property type="term" value="C:proton-transporting ATP synthase complex"/>
    <property type="evidence" value="ECO:0007669"/>
    <property type="project" value="UniProtKB-KW"/>
</dbReference>
<dbReference type="SUPFAM" id="SSF47928">
    <property type="entry name" value="N-terminal domain of the delta subunit of the F1F0-ATP synthase"/>
    <property type="match status" value="1"/>
</dbReference>
<evidence type="ECO:0000313" key="8">
    <source>
        <dbReference type="EMBL" id="CCF83229.1"/>
    </source>
</evidence>
<comment type="function">
    <text evidence="7">F(1)F(0) ATP synthase produces ATP from ADP in the presence of a proton or sodium gradient. F-type ATPases consist of two structural domains, F(1) containing the extramembraneous catalytic core and F(0) containing the membrane proton channel, linked together by a central stalk and a peripheral stalk. During catalysis, ATP synthesis in the catalytic domain of F(1) is coupled via a rotary mechanism of the central stalk subunits to proton translocation.</text>
</comment>
<evidence type="ECO:0000256" key="1">
    <source>
        <dbReference type="ARBA" id="ARBA00004370"/>
    </source>
</evidence>
<dbReference type="GO" id="GO:0046933">
    <property type="term" value="F:proton-transporting ATP synthase activity, rotational mechanism"/>
    <property type="evidence" value="ECO:0007669"/>
    <property type="project" value="UniProtKB-UniRule"/>
</dbReference>
<dbReference type="AlphaFoldDB" id="I4EEW7"/>
<evidence type="ECO:0000256" key="7">
    <source>
        <dbReference type="HAMAP-Rule" id="MF_01416"/>
    </source>
</evidence>
<evidence type="ECO:0000256" key="6">
    <source>
        <dbReference type="ARBA" id="ARBA00023310"/>
    </source>
</evidence>
<evidence type="ECO:0000256" key="2">
    <source>
        <dbReference type="ARBA" id="ARBA00022448"/>
    </source>
</evidence>
<keyword evidence="7" id="KW-1003">Cell membrane</keyword>
<evidence type="ECO:0000256" key="4">
    <source>
        <dbReference type="ARBA" id="ARBA00023065"/>
    </source>
</evidence>
<sequence length="178" mass="19898">MVVTGAAKRYAQAAFDLAKDQGKLDQWEHDLQALVDVVQNPEMTVFFENPAVPAEAKQHVIEEVLPRPDQQYSRNFALLLLERDRLSELPGVLEYYHELVLEDRGIVIAEVTTAIELTPDEQRAVEERLSQILGKTILMRPRVDPSIIGGIVARVGDDLLDGSVATQLTQLKRQMIGA</sequence>
<dbReference type="GO" id="GO:0016787">
    <property type="term" value="F:hydrolase activity"/>
    <property type="evidence" value="ECO:0007669"/>
    <property type="project" value="UniProtKB-KW"/>
</dbReference>
<dbReference type="Gene3D" id="1.10.520.20">
    <property type="entry name" value="N-terminal domain of the delta subunit of the F1F0-ATP synthase"/>
    <property type="match status" value="1"/>
</dbReference>
<organism evidence="8 9">
    <name type="scientific">Nitrolancea hollandica Lb</name>
    <dbReference type="NCBI Taxonomy" id="1129897"/>
    <lineage>
        <taxon>Bacteria</taxon>
        <taxon>Pseudomonadati</taxon>
        <taxon>Thermomicrobiota</taxon>
        <taxon>Thermomicrobia</taxon>
        <taxon>Sphaerobacterales</taxon>
        <taxon>Sphaerobacterineae</taxon>
        <taxon>Sphaerobacteraceae</taxon>
        <taxon>Nitrolancea</taxon>
    </lineage>
</organism>
<keyword evidence="8" id="KW-0378">Hydrolase</keyword>
<dbReference type="NCBIfam" id="TIGR01145">
    <property type="entry name" value="ATP_synt_delta"/>
    <property type="match status" value="1"/>
</dbReference>
<keyword evidence="7" id="KW-0139">CF(1)</keyword>
<keyword evidence="5 7" id="KW-0472">Membrane</keyword>
<dbReference type="Proteomes" id="UP000004221">
    <property type="component" value="Unassembled WGS sequence"/>
</dbReference>
<dbReference type="HAMAP" id="MF_01416">
    <property type="entry name" value="ATP_synth_delta_bact"/>
    <property type="match status" value="1"/>
</dbReference>
<comment type="subcellular location">
    <subcellularLocation>
        <location evidence="7">Cell membrane</location>
        <topology evidence="7">Peripheral membrane protein</topology>
    </subcellularLocation>
    <subcellularLocation>
        <location evidence="1">Membrane</location>
    </subcellularLocation>
</comment>
<dbReference type="EMBL" id="CAGS01000120">
    <property type="protein sequence ID" value="CCF83229.1"/>
    <property type="molecule type" value="Genomic_DNA"/>
</dbReference>
<keyword evidence="3 7" id="KW-0375">Hydrogen ion transport</keyword>
<keyword evidence="9" id="KW-1185">Reference proteome</keyword>
<evidence type="ECO:0000313" key="9">
    <source>
        <dbReference type="Proteomes" id="UP000004221"/>
    </source>
</evidence>
<dbReference type="PANTHER" id="PTHR11910">
    <property type="entry name" value="ATP SYNTHASE DELTA CHAIN"/>
    <property type="match status" value="1"/>
</dbReference>
<gene>
    <name evidence="7 8" type="primary">atpH</name>
    <name evidence="8" type="ORF">NITHO_2060002</name>
</gene>
<dbReference type="RefSeq" id="WP_008476185.1">
    <property type="nucleotide sequence ID" value="NZ_CAGS01000120.1"/>
</dbReference>
<evidence type="ECO:0000256" key="5">
    <source>
        <dbReference type="ARBA" id="ARBA00023136"/>
    </source>
</evidence>
<accession>I4EEW7</accession>
<dbReference type="InterPro" id="IPR000711">
    <property type="entry name" value="ATPase_OSCP/dsu"/>
</dbReference>
<reference evidence="8 9" key="1">
    <citation type="journal article" date="2012" name="ISME J.">
        <title>Nitrification expanded: discovery, physiology and genomics of a nitrite-oxidizing bacterium from the phylum Chloroflexi.</title>
        <authorList>
            <person name="Sorokin D.Y."/>
            <person name="Lucker S."/>
            <person name="Vejmelkova D."/>
            <person name="Kostrikina N.A."/>
            <person name="Kleerebezem R."/>
            <person name="Rijpstra W.I."/>
            <person name="Damste J.S."/>
            <person name="Le Paslier D."/>
            <person name="Muyzer G."/>
            <person name="Wagner M."/>
            <person name="van Loosdrecht M.C."/>
            <person name="Daims H."/>
        </authorList>
    </citation>
    <scope>NUCLEOTIDE SEQUENCE [LARGE SCALE GENOMIC DNA]</scope>
    <source>
        <strain evidence="9">none</strain>
    </source>
</reference>
<dbReference type="PRINTS" id="PR00125">
    <property type="entry name" value="ATPASEDELTA"/>
</dbReference>
<proteinExistence type="inferred from homology"/>
<name>I4EEW7_9BACT</name>
<dbReference type="Pfam" id="PF00213">
    <property type="entry name" value="OSCP"/>
    <property type="match status" value="1"/>
</dbReference>
<protein>
    <recommendedName>
        <fullName evidence="7">ATP synthase subunit delta</fullName>
    </recommendedName>
    <alternativeName>
        <fullName evidence="7">ATP synthase F(1) sector subunit delta</fullName>
    </alternativeName>
    <alternativeName>
        <fullName evidence="7">F-type ATPase subunit delta</fullName>
        <shortName evidence="7">F-ATPase subunit delta</shortName>
    </alternativeName>
</protein>
<evidence type="ECO:0000256" key="3">
    <source>
        <dbReference type="ARBA" id="ARBA00022781"/>
    </source>
</evidence>
<dbReference type="GO" id="GO:0005886">
    <property type="term" value="C:plasma membrane"/>
    <property type="evidence" value="ECO:0007669"/>
    <property type="project" value="UniProtKB-SubCell"/>
</dbReference>
<dbReference type="InterPro" id="IPR026015">
    <property type="entry name" value="ATP_synth_OSCP/delta_N_sf"/>
</dbReference>
<keyword evidence="2 7" id="KW-0813">Transport</keyword>
<keyword evidence="6 7" id="KW-0066">ATP synthesis</keyword>
<comment type="similarity">
    <text evidence="7">Belongs to the ATPase delta chain family.</text>
</comment>
<keyword evidence="4 7" id="KW-0406">Ion transport</keyword>
<comment type="function">
    <text evidence="7">This protein is part of the stalk that links CF(0) to CF(1). It either transmits conformational changes from CF(0) to CF(1) or is implicated in proton conduction.</text>
</comment>
<comment type="caution">
    <text evidence="8">The sequence shown here is derived from an EMBL/GenBank/DDBJ whole genome shotgun (WGS) entry which is preliminary data.</text>
</comment>